<proteinExistence type="predicted"/>
<organism evidence="1 2">
    <name type="scientific">Aspergillus niger</name>
    <dbReference type="NCBI Taxonomy" id="5061"/>
    <lineage>
        <taxon>Eukaryota</taxon>
        <taxon>Fungi</taxon>
        <taxon>Dikarya</taxon>
        <taxon>Ascomycota</taxon>
        <taxon>Pezizomycotina</taxon>
        <taxon>Eurotiomycetes</taxon>
        <taxon>Eurotiomycetidae</taxon>
        <taxon>Eurotiales</taxon>
        <taxon>Aspergillaceae</taxon>
        <taxon>Aspergillus</taxon>
        <taxon>Aspergillus subgen. Circumdati</taxon>
    </lineage>
</organism>
<evidence type="ECO:0000313" key="2">
    <source>
        <dbReference type="Proteomes" id="UP000197666"/>
    </source>
</evidence>
<dbReference type="VEuPathDB" id="FungiDB:ASPNIDRAFT2_1149531"/>
<name>A0A505IJQ2_ASPNG</name>
<dbReference type="Proteomes" id="UP000197666">
    <property type="component" value="Unassembled WGS sequence"/>
</dbReference>
<accession>A0A505IJQ2</accession>
<gene>
    <name evidence="1" type="ORF">CAN33_0051630</name>
</gene>
<dbReference type="AlphaFoldDB" id="A0A505IJQ2"/>
<reference evidence="2" key="1">
    <citation type="submission" date="2018-10" db="EMBL/GenBank/DDBJ databases">
        <title>FDA dAtabase for Regulatory Grade micrObial Sequences (FDA-ARGOS): Supporting development and validation of Infectious Disease Dx tests.</title>
        <authorList>
            <person name="Kerrigan L."/>
            <person name="Tallon L."/>
            <person name="Sadzewicz L."/>
            <person name="Sengamalay N."/>
            <person name="Ott S."/>
            <person name="Godinez A."/>
            <person name="Nagaraj S."/>
            <person name="Vavikolanu K."/>
            <person name="Nadendla S."/>
            <person name="George J."/>
            <person name="Sichtig H."/>
        </authorList>
    </citation>
    <scope>NUCLEOTIDE SEQUENCE [LARGE SCALE GENOMIC DNA]</scope>
    <source>
        <strain evidence="2">FDAARGOS_311</strain>
    </source>
</reference>
<sequence length="130" mass="14990">MEEAIQILTAQKVRELLTLCGIGDRSDEPIKQHILGISNFDAIYAVKKDNALFVSKAMQSRYNETAYWDIIMKGAKLLDPAKLPTAMGRLDDFTTVEKHATKIFMEEAGYGISYANQRRCRRLWRRLFEM</sequence>
<comment type="caution">
    <text evidence="1">The sequence shown here is derived from an EMBL/GenBank/DDBJ whole genome shotgun (WGS) entry which is preliminary data.</text>
</comment>
<dbReference type="GO" id="GO:0016740">
    <property type="term" value="F:transferase activity"/>
    <property type="evidence" value="ECO:0007669"/>
    <property type="project" value="UniProtKB-KW"/>
</dbReference>
<dbReference type="EMBL" id="NKJJ02000004">
    <property type="protein sequence ID" value="TPR12021.1"/>
    <property type="molecule type" value="Genomic_DNA"/>
</dbReference>
<evidence type="ECO:0000313" key="1">
    <source>
        <dbReference type="EMBL" id="TPR12021.1"/>
    </source>
</evidence>
<keyword evidence="1" id="KW-0808">Transferase</keyword>
<protein>
    <submittedName>
        <fullName evidence="1">UbiA prenyltransferase family protein</fullName>
    </submittedName>
</protein>